<dbReference type="Pfam" id="PF17791">
    <property type="entry name" value="MG3"/>
    <property type="match status" value="1"/>
</dbReference>
<dbReference type="InterPro" id="IPR013783">
    <property type="entry name" value="Ig-like_fold"/>
</dbReference>
<keyword evidence="5" id="KW-1185">Reference proteome</keyword>
<dbReference type="Proteomes" id="UP001054945">
    <property type="component" value="Unassembled WGS sequence"/>
</dbReference>
<dbReference type="Gene3D" id="2.60.40.1930">
    <property type="match status" value="2"/>
</dbReference>
<dbReference type="EMBL" id="BPLR01003635">
    <property type="protein sequence ID" value="GIX86973.1"/>
    <property type="molecule type" value="Genomic_DNA"/>
</dbReference>
<feature type="domain" description="Macroglobulin" evidence="3">
    <location>
        <begin position="127"/>
        <end position="183"/>
    </location>
</feature>
<feature type="region of interest" description="Disordered" evidence="1">
    <location>
        <begin position="415"/>
        <end position="448"/>
    </location>
</feature>
<gene>
    <name evidence="4" type="primary">A2M_8</name>
    <name evidence="4" type="ORF">CEXT_371541</name>
</gene>
<dbReference type="InterPro" id="IPR040839">
    <property type="entry name" value="MG4"/>
</dbReference>
<dbReference type="InterPro" id="IPR050473">
    <property type="entry name" value="A2M/Complement_sys"/>
</dbReference>
<reference evidence="4 5" key="1">
    <citation type="submission" date="2021-06" db="EMBL/GenBank/DDBJ databases">
        <title>Caerostris extrusa draft genome.</title>
        <authorList>
            <person name="Kono N."/>
            <person name="Arakawa K."/>
        </authorList>
    </citation>
    <scope>NUCLEOTIDE SEQUENCE [LARGE SCALE GENOMIC DNA]</scope>
</reference>
<evidence type="ECO:0000313" key="4">
    <source>
        <dbReference type="EMBL" id="GIX86973.1"/>
    </source>
</evidence>
<dbReference type="PANTHER" id="PTHR11412:SF171">
    <property type="entry name" value="PREGNANCY ZONE PROTEIN-LIKE PROTEIN"/>
    <property type="match status" value="1"/>
</dbReference>
<protein>
    <submittedName>
        <fullName evidence="4">Alpha-2-macroglobulin</fullName>
    </submittedName>
</protein>
<dbReference type="Gene3D" id="2.60.40.10">
    <property type="entry name" value="Immunoglobulins"/>
    <property type="match status" value="1"/>
</dbReference>
<evidence type="ECO:0000259" key="2">
    <source>
        <dbReference type="Pfam" id="PF17789"/>
    </source>
</evidence>
<proteinExistence type="predicted"/>
<dbReference type="Gene3D" id="2.60.40.1940">
    <property type="match status" value="1"/>
</dbReference>
<dbReference type="PANTHER" id="PTHR11412">
    <property type="entry name" value="MACROGLOBULIN / COMPLEMENT"/>
    <property type="match status" value="1"/>
</dbReference>
<evidence type="ECO:0000259" key="3">
    <source>
        <dbReference type="Pfam" id="PF17791"/>
    </source>
</evidence>
<evidence type="ECO:0000256" key="1">
    <source>
        <dbReference type="SAM" id="MobiDB-lite"/>
    </source>
</evidence>
<accession>A0AAV4NTA7</accession>
<dbReference type="Pfam" id="PF17789">
    <property type="entry name" value="MG4"/>
    <property type="match status" value="1"/>
</dbReference>
<feature type="domain" description="Macroglobulin" evidence="2">
    <location>
        <begin position="233"/>
        <end position="322"/>
    </location>
</feature>
<dbReference type="InterPro" id="IPR041555">
    <property type="entry name" value="MG3"/>
</dbReference>
<organism evidence="4 5">
    <name type="scientific">Caerostris extrusa</name>
    <name type="common">Bark spider</name>
    <name type="synonym">Caerostris bankana</name>
    <dbReference type="NCBI Taxonomy" id="172846"/>
    <lineage>
        <taxon>Eukaryota</taxon>
        <taxon>Metazoa</taxon>
        <taxon>Ecdysozoa</taxon>
        <taxon>Arthropoda</taxon>
        <taxon>Chelicerata</taxon>
        <taxon>Arachnida</taxon>
        <taxon>Araneae</taxon>
        <taxon>Araneomorphae</taxon>
        <taxon>Entelegynae</taxon>
        <taxon>Araneoidea</taxon>
        <taxon>Araneidae</taxon>
        <taxon>Caerostris</taxon>
    </lineage>
</organism>
<feature type="compositionally biased region" description="Low complexity" evidence="1">
    <location>
        <begin position="427"/>
        <end position="440"/>
    </location>
</feature>
<evidence type="ECO:0000313" key="5">
    <source>
        <dbReference type="Proteomes" id="UP001054945"/>
    </source>
</evidence>
<name>A0AAV4NTA7_CAEEX</name>
<dbReference type="AlphaFoldDB" id="A0AAV4NTA7"/>
<sequence>MLKGISAAAIDTKSKKDSLLQLNVKSVDGGDYIYSGRTRSEIPCTENGQKLETIQQNNDTADVYIEDPQGNKLFQFKGVQLGKGIAEMKFPLADEPVHGTWRIFLSDEHDSPSTTFDVKEYKLPKFISVCAEYTYGEPVTGTLNLNTSLEIYSYQSSYSRTPILHNSVEINGCYNYTINVDSIDPDRRFNYKRVQVTANVTEKGTGIQKVETKYLERSYSPLKLDFNTDENHGKYYKPGLPYKGKLKVTNPDNSPAPQEPVEICATVSRKRVIDTWLANKKIKYCRNFTSDANGYIHYTIVPQNTDSVSIDLNAKSLKYTEDDELDHPTDSAYLDPFYSPSGSFIQLETISKPIPCGTQKNIRLLFTARKNTQFKLIYQVLKKGKVTYTGSQDINFKVQDDVSSKYEKDDEIINASETQLVPKLPPSSSSSSSESTSGEENCPSTRDARYVLL</sequence>
<comment type="caution">
    <text evidence="4">The sequence shown here is derived from an EMBL/GenBank/DDBJ whole genome shotgun (WGS) entry which is preliminary data.</text>
</comment>